<feature type="region of interest" description="Disordered" evidence="1">
    <location>
        <begin position="89"/>
        <end position="132"/>
    </location>
</feature>
<protein>
    <submittedName>
        <fullName evidence="2">Uncharacterized protein</fullName>
    </submittedName>
</protein>
<name>A0A1D1VCA7_RAMVA</name>
<reference evidence="2 3" key="1">
    <citation type="journal article" date="2016" name="Nat. Commun.">
        <title>Extremotolerant tardigrade genome and improved radiotolerance of human cultured cells by tardigrade-unique protein.</title>
        <authorList>
            <person name="Hashimoto T."/>
            <person name="Horikawa D.D."/>
            <person name="Saito Y."/>
            <person name="Kuwahara H."/>
            <person name="Kozuka-Hata H."/>
            <person name="Shin-I T."/>
            <person name="Minakuchi Y."/>
            <person name="Ohishi K."/>
            <person name="Motoyama A."/>
            <person name="Aizu T."/>
            <person name="Enomoto A."/>
            <person name="Kondo K."/>
            <person name="Tanaka S."/>
            <person name="Hara Y."/>
            <person name="Koshikawa S."/>
            <person name="Sagara H."/>
            <person name="Miura T."/>
            <person name="Yokobori S."/>
            <person name="Miyagawa K."/>
            <person name="Suzuki Y."/>
            <person name="Kubo T."/>
            <person name="Oyama M."/>
            <person name="Kohara Y."/>
            <person name="Fujiyama A."/>
            <person name="Arakawa K."/>
            <person name="Katayama T."/>
            <person name="Toyoda A."/>
            <person name="Kunieda T."/>
        </authorList>
    </citation>
    <scope>NUCLEOTIDE SEQUENCE [LARGE SCALE GENOMIC DNA]</scope>
    <source>
        <strain evidence="2 3">YOKOZUNA-1</strain>
    </source>
</reference>
<evidence type="ECO:0000256" key="1">
    <source>
        <dbReference type="SAM" id="MobiDB-lite"/>
    </source>
</evidence>
<accession>A0A1D1VCA7</accession>
<gene>
    <name evidence="2" type="primary">RvY_10294</name>
    <name evidence="2" type="synonym">RvY_10294.1</name>
    <name evidence="2" type="ORF">RvY_10294-1</name>
</gene>
<feature type="compositionally biased region" description="Basic and acidic residues" evidence="1">
    <location>
        <begin position="106"/>
        <end position="128"/>
    </location>
</feature>
<evidence type="ECO:0000313" key="3">
    <source>
        <dbReference type="Proteomes" id="UP000186922"/>
    </source>
</evidence>
<dbReference type="AlphaFoldDB" id="A0A1D1VCA7"/>
<sequence>MPSLDTTQLCPTEASYFPTSLPTTLAQEFGLGKAPALRNRKRSWKRYGWELIRRTIGKERLAEIRKQEGSDYAREVSQLEPVDSKAFEKNIADTALQPRERRGRKQVLDQEKLPSEIDVGGRRKEAGRPKKSGLFVGVEHPASAAKGSHDRRRQPDQHLARRHLQEGTCWRIIRWLALSVRIHVAR</sequence>
<dbReference type="EMBL" id="BDGG01000005">
    <property type="protein sequence ID" value="GAU99266.1"/>
    <property type="molecule type" value="Genomic_DNA"/>
</dbReference>
<evidence type="ECO:0000313" key="2">
    <source>
        <dbReference type="EMBL" id="GAU99266.1"/>
    </source>
</evidence>
<proteinExistence type="predicted"/>
<dbReference type="Proteomes" id="UP000186922">
    <property type="component" value="Unassembled WGS sequence"/>
</dbReference>
<organism evidence="2 3">
    <name type="scientific">Ramazzottius varieornatus</name>
    <name type="common">Water bear</name>
    <name type="synonym">Tardigrade</name>
    <dbReference type="NCBI Taxonomy" id="947166"/>
    <lineage>
        <taxon>Eukaryota</taxon>
        <taxon>Metazoa</taxon>
        <taxon>Ecdysozoa</taxon>
        <taxon>Tardigrada</taxon>
        <taxon>Eutardigrada</taxon>
        <taxon>Parachela</taxon>
        <taxon>Hypsibioidea</taxon>
        <taxon>Ramazzottiidae</taxon>
        <taxon>Ramazzottius</taxon>
    </lineage>
</organism>
<keyword evidence="3" id="KW-1185">Reference proteome</keyword>
<comment type="caution">
    <text evidence="2">The sequence shown here is derived from an EMBL/GenBank/DDBJ whole genome shotgun (WGS) entry which is preliminary data.</text>
</comment>